<dbReference type="InterPro" id="IPR004861">
    <property type="entry name" value="Siw14-like"/>
</dbReference>
<dbReference type="Pfam" id="PF03162">
    <property type="entry name" value="Y_phosphatase2"/>
    <property type="match status" value="1"/>
</dbReference>
<dbReference type="SUPFAM" id="SSF52799">
    <property type="entry name" value="(Phosphotyrosine protein) phosphatases II"/>
    <property type="match status" value="1"/>
</dbReference>
<evidence type="ECO:0000313" key="2">
    <source>
        <dbReference type="Proteomes" id="UP000734854"/>
    </source>
</evidence>
<comment type="caution">
    <text evidence="1">The sequence shown here is derived from an EMBL/GenBank/DDBJ whole genome shotgun (WGS) entry which is preliminary data.</text>
</comment>
<protein>
    <submittedName>
        <fullName evidence="1">Uncharacterized protein</fullName>
    </submittedName>
</protein>
<evidence type="ECO:0000313" key="1">
    <source>
        <dbReference type="EMBL" id="KAG6497457.1"/>
    </source>
</evidence>
<dbReference type="AlphaFoldDB" id="A0A8J5KY69"/>
<dbReference type="EMBL" id="JACMSC010000012">
    <property type="protein sequence ID" value="KAG6497457.1"/>
    <property type="molecule type" value="Genomic_DNA"/>
</dbReference>
<proteinExistence type="predicted"/>
<keyword evidence="2" id="KW-1185">Reference proteome</keyword>
<dbReference type="Gene3D" id="3.90.190.10">
    <property type="entry name" value="Protein tyrosine phosphatase superfamily"/>
    <property type="match status" value="1"/>
</dbReference>
<dbReference type="GO" id="GO:0016791">
    <property type="term" value="F:phosphatase activity"/>
    <property type="evidence" value="ECO:0007669"/>
    <property type="project" value="TreeGrafter"/>
</dbReference>
<organism evidence="1 2">
    <name type="scientific">Zingiber officinale</name>
    <name type="common">Ginger</name>
    <name type="synonym">Amomum zingiber</name>
    <dbReference type="NCBI Taxonomy" id="94328"/>
    <lineage>
        <taxon>Eukaryota</taxon>
        <taxon>Viridiplantae</taxon>
        <taxon>Streptophyta</taxon>
        <taxon>Embryophyta</taxon>
        <taxon>Tracheophyta</taxon>
        <taxon>Spermatophyta</taxon>
        <taxon>Magnoliopsida</taxon>
        <taxon>Liliopsida</taxon>
        <taxon>Zingiberales</taxon>
        <taxon>Zingiberaceae</taxon>
        <taxon>Zingiber</taxon>
    </lineage>
</organism>
<dbReference type="InterPro" id="IPR029021">
    <property type="entry name" value="Prot-tyrosine_phosphatase-like"/>
</dbReference>
<dbReference type="PANTHER" id="PTHR31126:SF48">
    <property type="entry name" value="INOSITOL PHOSPHATASE SIW14"/>
    <property type="match status" value="1"/>
</dbReference>
<gene>
    <name evidence="1" type="ORF">ZIOFF_045357</name>
</gene>
<dbReference type="GO" id="GO:0005737">
    <property type="term" value="C:cytoplasm"/>
    <property type="evidence" value="ECO:0007669"/>
    <property type="project" value="TreeGrafter"/>
</dbReference>
<accession>A0A8J5KY69</accession>
<sequence>MLSDPDHGTVYISIHDSQSCISRKMIEILASSNKRASCSIGEKAPLILDLSFFDLEPLSIADGFRVRPVAPFGSSQYDKMLSEALKVVLDVHNHPLLIHCKRWKHRTGCLVGCLRKLQHWCLTSIFDEYQRFVAAKTRVTDLRFKERFDTANLRYLSAWLKKLLQNKGLCLLPVSLVTVISINKGTSTTVSLDARKLMLRHSSTAVEYISRLFITPSTLIAAVFSPRRPSLLFVLDAVVLQFLRRQSSFRSVPAMKRSRRSVPAMNRSLRFVWAMKRSHRSIPAMKRSRRSIPAMKRSRARRTMTVEAELIPELPDCLVPHRWQVSPRPIRA</sequence>
<reference evidence="1 2" key="1">
    <citation type="submission" date="2020-08" db="EMBL/GenBank/DDBJ databases">
        <title>Plant Genome Project.</title>
        <authorList>
            <person name="Zhang R.-G."/>
        </authorList>
    </citation>
    <scope>NUCLEOTIDE SEQUENCE [LARGE SCALE GENOMIC DNA]</scope>
    <source>
        <tissue evidence="1">Rhizome</tissue>
    </source>
</reference>
<dbReference type="PANTHER" id="PTHR31126">
    <property type="entry name" value="TYROSINE-PROTEIN PHOSPHATASE"/>
    <property type="match status" value="1"/>
</dbReference>
<dbReference type="Proteomes" id="UP000734854">
    <property type="component" value="Unassembled WGS sequence"/>
</dbReference>
<name>A0A8J5KY69_ZINOF</name>